<evidence type="ECO:0008006" key="3">
    <source>
        <dbReference type="Google" id="ProtNLM"/>
    </source>
</evidence>
<name>A0A368GUV2_ANCCA</name>
<gene>
    <name evidence="1" type="ORF">ANCCAN_05779</name>
</gene>
<accession>A0A368GUV2</accession>
<sequence>MVYKLPERPKPSAPDTRKEGVLYVRPNGTAVHFHVVTVGRIPEKDARKECAKIGYELGRFANKHEEEYVTREFRRRHCELCKGYYWVEWEKRTDDWGPQIHSPFFGRTAGCSTTPSIPKTLPFQDELLPDKFLSEAEMSAKSCSFKVDYEVQSAVQDRIITVYMKGTFARRMWNQNVSEQTISHE</sequence>
<organism evidence="1 2">
    <name type="scientific">Ancylostoma caninum</name>
    <name type="common">Dog hookworm</name>
    <dbReference type="NCBI Taxonomy" id="29170"/>
    <lineage>
        <taxon>Eukaryota</taxon>
        <taxon>Metazoa</taxon>
        <taxon>Ecdysozoa</taxon>
        <taxon>Nematoda</taxon>
        <taxon>Chromadorea</taxon>
        <taxon>Rhabditida</taxon>
        <taxon>Rhabditina</taxon>
        <taxon>Rhabditomorpha</taxon>
        <taxon>Strongyloidea</taxon>
        <taxon>Ancylostomatidae</taxon>
        <taxon>Ancylostomatinae</taxon>
        <taxon>Ancylostoma</taxon>
    </lineage>
</organism>
<dbReference type="Proteomes" id="UP000252519">
    <property type="component" value="Unassembled WGS sequence"/>
</dbReference>
<evidence type="ECO:0000313" key="2">
    <source>
        <dbReference type="Proteomes" id="UP000252519"/>
    </source>
</evidence>
<proteinExistence type="predicted"/>
<keyword evidence="2" id="KW-1185">Reference proteome</keyword>
<evidence type="ECO:0000313" key="1">
    <source>
        <dbReference type="EMBL" id="RCN48094.1"/>
    </source>
</evidence>
<comment type="caution">
    <text evidence="1">The sequence shown here is derived from an EMBL/GenBank/DDBJ whole genome shotgun (WGS) entry which is preliminary data.</text>
</comment>
<dbReference type="AlphaFoldDB" id="A0A368GUV2"/>
<dbReference type="EMBL" id="JOJR01000051">
    <property type="protein sequence ID" value="RCN48094.1"/>
    <property type="molecule type" value="Genomic_DNA"/>
</dbReference>
<protein>
    <recommendedName>
        <fullName evidence="3">C-type lectin domain-containing protein</fullName>
    </recommendedName>
</protein>
<reference evidence="1 2" key="1">
    <citation type="submission" date="2014-10" db="EMBL/GenBank/DDBJ databases">
        <title>Draft genome of the hookworm Ancylostoma caninum.</title>
        <authorList>
            <person name="Mitreva M."/>
        </authorList>
    </citation>
    <scope>NUCLEOTIDE SEQUENCE [LARGE SCALE GENOMIC DNA]</scope>
    <source>
        <strain evidence="1 2">Baltimore</strain>
    </source>
</reference>